<dbReference type="Pfam" id="PF08940">
    <property type="entry name" value="DUF1918"/>
    <property type="match status" value="1"/>
</dbReference>
<dbReference type="EMBL" id="BMRE01000022">
    <property type="protein sequence ID" value="GGU50461.1"/>
    <property type="molecule type" value="Genomic_DNA"/>
</dbReference>
<keyword evidence="3" id="KW-1185">Reference proteome</keyword>
<evidence type="ECO:0000313" key="3">
    <source>
        <dbReference type="Proteomes" id="UP000649573"/>
    </source>
</evidence>
<proteinExistence type="predicted"/>
<feature type="domain" description="DUF1918" evidence="1">
    <location>
        <begin position="1"/>
        <end position="58"/>
    </location>
</feature>
<dbReference type="RefSeq" id="WP_189256054.1">
    <property type="nucleotide sequence ID" value="NZ_BMRE01000022.1"/>
</dbReference>
<dbReference type="Gene3D" id="2.30.30.440">
    <property type="entry name" value="Domain of unknown function DUF1918"/>
    <property type="match status" value="1"/>
</dbReference>
<dbReference type="InterPro" id="IPR015035">
    <property type="entry name" value="DUF1918"/>
</dbReference>
<protein>
    <recommendedName>
        <fullName evidence="1">DUF1918 domain-containing protein</fullName>
    </recommendedName>
</protein>
<evidence type="ECO:0000259" key="1">
    <source>
        <dbReference type="Pfam" id="PF08940"/>
    </source>
</evidence>
<sequence>MKAKAGDWLVVKGPVLDHGGKRGLIVEVRHEDGTPPYVVRWLDNDHEALVFPGPDAHVVPAEDAARLRAG</sequence>
<dbReference type="Proteomes" id="UP000649573">
    <property type="component" value="Unassembled WGS sequence"/>
</dbReference>
<comment type="caution">
    <text evidence="2">The sequence shown here is derived from an EMBL/GenBank/DDBJ whole genome shotgun (WGS) entry which is preliminary data.</text>
</comment>
<accession>A0ABQ2UTI0</accession>
<gene>
    <name evidence="2" type="ORF">GCM10010178_49040</name>
</gene>
<reference evidence="3" key="1">
    <citation type="journal article" date="2019" name="Int. J. Syst. Evol. Microbiol.">
        <title>The Global Catalogue of Microorganisms (GCM) 10K type strain sequencing project: providing services to taxonomists for standard genome sequencing and annotation.</title>
        <authorList>
            <consortium name="The Broad Institute Genomics Platform"/>
            <consortium name="The Broad Institute Genome Sequencing Center for Infectious Disease"/>
            <person name="Wu L."/>
            <person name="Ma J."/>
        </authorList>
    </citation>
    <scope>NUCLEOTIDE SEQUENCE [LARGE SCALE GENOMIC DNA]</scope>
    <source>
        <strain evidence="3">JCM 3296</strain>
    </source>
</reference>
<organism evidence="2 3">
    <name type="scientific">Lentzea flava</name>
    <dbReference type="NCBI Taxonomy" id="103732"/>
    <lineage>
        <taxon>Bacteria</taxon>
        <taxon>Bacillati</taxon>
        <taxon>Actinomycetota</taxon>
        <taxon>Actinomycetes</taxon>
        <taxon>Pseudonocardiales</taxon>
        <taxon>Pseudonocardiaceae</taxon>
        <taxon>Lentzea</taxon>
    </lineage>
</organism>
<evidence type="ECO:0000313" key="2">
    <source>
        <dbReference type="EMBL" id="GGU50461.1"/>
    </source>
</evidence>
<name>A0ABQ2UTI0_9PSEU</name>
<dbReference type="SUPFAM" id="SSF50118">
    <property type="entry name" value="Cell growth inhibitor/plasmid maintenance toxic component"/>
    <property type="match status" value="1"/>
</dbReference>